<dbReference type="OrthoDB" id="9811967at2"/>
<dbReference type="PANTHER" id="PTHR34308:SF1">
    <property type="entry name" value="COBALAMIN BIOSYNTHESIS PROTEIN CBIB"/>
    <property type="match status" value="1"/>
</dbReference>
<dbReference type="UniPathway" id="UPA00148"/>
<proteinExistence type="inferred from homology"/>
<gene>
    <name evidence="9 10" type="primary">cobD</name>
    <name evidence="10" type="ORF">D1222_03430</name>
</gene>
<comment type="caution">
    <text evidence="10">The sequence shown here is derived from an EMBL/GenBank/DDBJ whole genome shotgun (WGS) entry which is preliminary data.</text>
</comment>
<evidence type="ECO:0000256" key="1">
    <source>
        <dbReference type="ARBA" id="ARBA00004651"/>
    </source>
</evidence>
<dbReference type="NCBIfam" id="TIGR00380">
    <property type="entry name" value="cobal_cbiB"/>
    <property type="match status" value="1"/>
</dbReference>
<keyword evidence="11" id="KW-1185">Reference proteome</keyword>
<evidence type="ECO:0000256" key="2">
    <source>
        <dbReference type="ARBA" id="ARBA00004953"/>
    </source>
</evidence>
<evidence type="ECO:0000256" key="5">
    <source>
        <dbReference type="ARBA" id="ARBA00022573"/>
    </source>
</evidence>
<keyword evidence="6 9" id="KW-0812">Transmembrane</keyword>
<dbReference type="GO" id="GO:0005886">
    <property type="term" value="C:plasma membrane"/>
    <property type="evidence" value="ECO:0007669"/>
    <property type="project" value="UniProtKB-SubCell"/>
</dbReference>
<organism evidence="10 11">
    <name type="scientific">Henriciella algicola</name>
    <dbReference type="NCBI Taxonomy" id="1608422"/>
    <lineage>
        <taxon>Bacteria</taxon>
        <taxon>Pseudomonadati</taxon>
        <taxon>Pseudomonadota</taxon>
        <taxon>Alphaproteobacteria</taxon>
        <taxon>Hyphomonadales</taxon>
        <taxon>Hyphomonadaceae</taxon>
        <taxon>Henriciella</taxon>
    </lineage>
</organism>
<keyword evidence="8 9" id="KW-0472">Membrane</keyword>
<comment type="caution">
    <text evidence="9">Lacks conserved residue(s) required for the propagation of feature annotation.</text>
</comment>
<comment type="similarity">
    <text evidence="3 9">Belongs to the CobD/CbiB family.</text>
</comment>
<sequence length="310" mass="33493">MLIAWAVEAVFGWPDWLYRRVRHPVVWFGVLVGVLEKLLNRQTWPHWTRYLLGAASSLLAITLVAGLALMVAQALSDSWAGFAVQAVIASSLLASRSLYQHVASVAAPLSAGDLSAARKAVSLIVGRDPARLDEAGIARASIESLAENASDGVIAPLFWGALFGLPGIAAYKAINTLDSIIGHRNERYAAFGGFAARLDDAVNIFPARLTGFLIAVASARLFTLRVMVRDARKHRSPNAGWPEAAMAGALGVRLSGPRIYGDRHTEEPWLNRGARDPRSTDIRRALRLYILALFVAALALMGVVIIGERL</sequence>
<feature type="transmembrane region" description="Helical" evidence="9">
    <location>
        <begin position="288"/>
        <end position="307"/>
    </location>
</feature>
<dbReference type="HAMAP" id="MF_00024">
    <property type="entry name" value="CobD_CbiB"/>
    <property type="match status" value="1"/>
</dbReference>
<evidence type="ECO:0000313" key="10">
    <source>
        <dbReference type="EMBL" id="RIJ32220.1"/>
    </source>
</evidence>
<dbReference type="InterPro" id="IPR004485">
    <property type="entry name" value="Cobalamin_biosynth_CobD/CbiB"/>
</dbReference>
<dbReference type="GO" id="GO:0015420">
    <property type="term" value="F:ABC-type vitamin B12 transporter activity"/>
    <property type="evidence" value="ECO:0007669"/>
    <property type="project" value="UniProtKB-UniRule"/>
</dbReference>
<dbReference type="AlphaFoldDB" id="A0A399RKJ6"/>
<dbReference type="GO" id="GO:0048472">
    <property type="term" value="F:threonine-phosphate decarboxylase activity"/>
    <property type="evidence" value="ECO:0007669"/>
    <property type="project" value="InterPro"/>
</dbReference>
<dbReference type="Proteomes" id="UP000265845">
    <property type="component" value="Unassembled WGS sequence"/>
</dbReference>
<keyword evidence="5 9" id="KW-0169">Cobalamin biosynthesis</keyword>
<evidence type="ECO:0000256" key="7">
    <source>
        <dbReference type="ARBA" id="ARBA00022989"/>
    </source>
</evidence>
<evidence type="ECO:0000256" key="6">
    <source>
        <dbReference type="ARBA" id="ARBA00022692"/>
    </source>
</evidence>
<feature type="transmembrane region" description="Helical" evidence="9">
    <location>
        <begin position="153"/>
        <end position="174"/>
    </location>
</feature>
<dbReference type="RefSeq" id="WP_119453705.1">
    <property type="nucleotide sequence ID" value="NZ_QWGA01000003.1"/>
</dbReference>
<evidence type="ECO:0000313" key="11">
    <source>
        <dbReference type="Proteomes" id="UP000265845"/>
    </source>
</evidence>
<keyword evidence="7 9" id="KW-1133">Transmembrane helix</keyword>
<dbReference type="GO" id="GO:0009236">
    <property type="term" value="P:cobalamin biosynthetic process"/>
    <property type="evidence" value="ECO:0007669"/>
    <property type="project" value="UniProtKB-UniRule"/>
</dbReference>
<protein>
    <recommendedName>
        <fullName evidence="9">Cobalamin biosynthesis protein CobD</fullName>
    </recommendedName>
</protein>
<feature type="transmembrane region" description="Helical" evidence="9">
    <location>
        <begin position="51"/>
        <end position="72"/>
    </location>
</feature>
<keyword evidence="4 9" id="KW-1003">Cell membrane</keyword>
<comment type="function">
    <text evidence="9">Converts cobyric acid to cobinamide by the addition of aminopropanol on the F carboxylic group.</text>
</comment>
<comment type="subcellular location">
    <subcellularLocation>
        <location evidence="1 9">Cell membrane</location>
        <topology evidence="1 9">Multi-pass membrane protein</topology>
    </subcellularLocation>
</comment>
<name>A0A399RKJ6_9PROT</name>
<comment type="pathway">
    <text evidence="2 9">Cofactor biosynthesis; adenosylcobalamin biosynthesis.</text>
</comment>
<dbReference type="Pfam" id="PF03186">
    <property type="entry name" value="CobD_Cbib"/>
    <property type="match status" value="1"/>
</dbReference>
<dbReference type="PANTHER" id="PTHR34308">
    <property type="entry name" value="COBALAMIN BIOSYNTHESIS PROTEIN CBIB"/>
    <property type="match status" value="1"/>
</dbReference>
<evidence type="ECO:0000256" key="3">
    <source>
        <dbReference type="ARBA" id="ARBA00006263"/>
    </source>
</evidence>
<evidence type="ECO:0000256" key="8">
    <source>
        <dbReference type="ARBA" id="ARBA00023136"/>
    </source>
</evidence>
<accession>A0A399RKJ6</accession>
<evidence type="ECO:0000256" key="9">
    <source>
        <dbReference type="HAMAP-Rule" id="MF_00024"/>
    </source>
</evidence>
<evidence type="ECO:0000256" key="4">
    <source>
        <dbReference type="ARBA" id="ARBA00022475"/>
    </source>
</evidence>
<dbReference type="EMBL" id="QWGA01000003">
    <property type="protein sequence ID" value="RIJ32220.1"/>
    <property type="molecule type" value="Genomic_DNA"/>
</dbReference>
<reference evidence="10 11" key="1">
    <citation type="submission" date="2018-08" db="EMBL/GenBank/DDBJ databases">
        <title>Henriciella mobilis sp. nov., isolated from seawater.</title>
        <authorList>
            <person name="Cheng H."/>
            <person name="Wu Y.-H."/>
            <person name="Xu X.-W."/>
            <person name="Guo L.-L."/>
        </authorList>
    </citation>
    <scope>NUCLEOTIDE SEQUENCE [LARGE SCALE GENOMIC DNA]</scope>
    <source>
        <strain evidence="10 11">CCUG67844</strain>
    </source>
</reference>